<evidence type="ECO:0000313" key="3">
    <source>
        <dbReference type="Proteomes" id="UP000076722"/>
    </source>
</evidence>
<organism evidence="2 3">
    <name type="scientific">Sistotremastrum niveocremeum HHB9708</name>
    <dbReference type="NCBI Taxonomy" id="1314777"/>
    <lineage>
        <taxon>Eukaryota</taxon>
        <taxon>Fungi</taxon>
        <taxon>Dikarya</taxon>
        <taxon>Basidiomycota</taxon>
        <taxon>Agaricomycotina</taxon>
        <taxon>Agaricomycetes</taxon>
        <taxon>Sistotremastrales</taxon>
        <taxon>Sistotremastraceae</taxon>
        <taxon>Sertulicium</taxon>
        <taxon>Sertulicium niveocremeum</taxon>
    </lineage>
</organism>
<proteinExistence type="predicted"/>
<gene>
    <name evidence="2" type="ORF">SISNIDRAFT_469325</name>
</gene>
<name>A0A164QDS6_9AGAM</name>
<evidence type="ECO:0000313" key="2">
    <source>
        <dbReference type="EMBL" id="KZS89568.1"/>
    </source>
</evidence>
<reference evidence="2 3" key="1">
    <citation type="journal article" date="2016" name="Mol. Biol. Evol.">
        <title>Comparative Genomics of Early-Diverging Mushroom-Forming Fungi Provides Insights into the Origins of Lignocellulose Decay Capabilities.</title>
        <authorList>
            <person name="Nagy L.G."/>
            <person name="Riley R."/>
            <person name="Tritt A."/>
            <person name="Adam C."/>
            <person name="Daum C."/>
            <person name="Floudas D."/>
            <person name="Sun H."/>
            <person name="Yadav J.S."/>
            <person name="Pangilinan J."/>
            <person name="Larsson K.H."/>
            <person name="Matsuura K."/>
            <person name="Barry K."/>
            <person name="Labutti K."/>
            <person name="Kuo R."/>
            <person name="Ohm R.A."/>
            <person name="Bhattacharya S.S."/>
            <person name="Shirouzu T."/>
            <person name="Yoshinaga Y."/>
            <person name="Martin F.M."/>
            <person name="Grigoriev I.V."/>
            <person name="Hibbett D.S."/>
        </authorList>
    </citation>
    <scope>NUCLEOTIDE SEQUENCE [LARGE SCALE GENOMIC DNA]</scope>
    <source>
        <strain evidence="2 3">HHB9708</strain>
    </source>
</reference>
<protein>
    <submittedName>
        <fullName evidence="2">Uncharacterized protein</fullName>
    </submittedName>
</protein>
<dbReference type="AlphaFoldDB" id="A0A164QDS6"/>
<dbReference type="Proteomes" id="UP000076722">
    <property type="component" value="Unassembled WGS sequence"/>
</dbReference>
<feature type="region of interest" description="Disordered" evidence="1">
    <location>
        <begin position="42"/>
        <end position="68"/>
    </location>
</feature>
<keyword evidence="3" id="KW-1185">Reference proteome</keyword>
<sequence length="289" mass="32064">MITGPRTELLAVVNSLSLFNCIRAQPKLRRSLFGVVAKDGQPHSSRVSEEQSPTQSEIDSHESSPNPTSLLIWDQPSIQELGRPALRGCTDILRILSCFPSTSPHSSENWITDLIMRSLFDFRALDAQVKVLSISFACTTVQASVCIGVKGSSALADSRALLSEYIDRNVESTWRRRDNFFYLTDPATAAKISPTHLKECIDSTMLLSVAPAVPKLKKHVKGNRHETKPKAFHIEGQESQAIPEGSFKLRDSASRCFKRRLSVIYVIPTICAGAVLRFARARSQAEKRL</sequence>
<dbReference type="EMBL" id="KV419427">
    <property type="protein sequence ID" value="KZS89568.1"/>
    <property type="molecule type" value="Genomic_DNA"/>
</dbReference>
<evidence type="ECO:0000256" key="1">
    <source>
        <dbReference type="SAM" id="MobiDB-lite"/>
    </source>
</evidence>
<accession>A0A164QDS6</accession>